<dbReference type="InterPro" id="IPR010653">
    <property type="entry name" value="NlpB/DapX"/>
</dbReference>
<dbReference type="PROSITE" id="PS51257">
    <property type="entry name" value="PROKAR_LIPOPROTEIN"/>
    <property type="match status" value="1"/>
</dbReference>
<dbReference type="Gene3D" id="3.30.310.170">
    <property type="entry name" value="Outer membrane protein assembly factor BamC"/>
    <property type="match status" value="1"/>
</dbReference>
<accession>A0ABP9QF03</accession>
<dbReference type="EMBL" id="BAABLD010000005">
    <property type="protein sequence ID" value="GAA5160790.1"/>
    <property type="molecule type" value="Genomic_DNA"/>
</dbReference>
<gene>
    <name evidence="3" type="primary">bamC</name>
    <name evidence="3" type="ORF">GCM10025770_09010</name>
</gene>
<evidence type="ECO:0000313" key="4">
    <source>
        <dbReference type="Proteomes" id="UP001500547"/>
    </source>
</evidence>
<dbReference type="InterPro" id="IPR042268">
    <property type="entry name" value="BamC_C"/>
</dbReference>
<protein>
    <submittedName>
        <fullName evidence="3">Outer membrane protein assembly factor BamC</fullName>
    </submittedName>
</protein>
<evidence type="ECO:0000256" key="2">
    <source>
        <dbReference type="SAM" id="SignalP"/>
    </source>
</evidence>
<name>A0ABP9QF03_9RHOO</name>
<evidence type="ECO:0000313" key="3">
    <source>
        <dbReference type="EMBL" id="GAA5160790.1"/>
    </source>
</evidence>
<evidence type="ECO:0000256" key="1">
    <source>
        <dbReference type="SAM" id="MobiDB-lite"/>
    </source>
</evidence>
<dbReference type="Pfam" id="PF06804">
    <property type="entry name" value="Lipoprotein_18"/>
    <property type="match status" value="1"/>
</dbReference>
<dbReference type="RefSeq" id="WP_345531671.1">
    <property type="nucleotide sequence ID" value="NZ_BAABLD010000005.1"/>
</dbReference>
<keyword evidence="2" id="KW-0732">Signal</keyword>
<proteinExistence type="predicted"/>
<sequence length="381" mass="41552">MFRSVSARGCLTLSACALALLLSACASDKDPVYRSDTKRVEKPASRALEVPPDLITPTRDERLQTPDPRRASATASGQQAAAQQAQQAKPAAAVSSPDKSGNARIVKAGAQKWLVVNGTADAVWPQVRKFWEDLGFAIDSDNTKTYVMETDWAEKRVKSGIGVLLNAPLIRTLAGGLDKDKFRTRLELGAEPGTIEIYVSHRGLEQTDLSSREASLGWVTRPADPSQELDMLRRMMIAFGAEEAVANQAVAMQAAPDKARLGTAADGTQQLVVDDPLDRAWRQIGLSLDRIGMVVEDRDRSKGYYFVRYITDVDLEGKPSKGWFSWLNFWSSDKPAETDLFRISVAAEGDKTVVRVANRTGGAAAPASVKRILGLLHTELR</sequence>
<reference evidence="4" key="1">
    <citation type="journal article" date="2019" name="Int. J. Syst. Evol. Microbiol.">
        <title>The Global Catalogue of Microorganisms (GCM) 10K type strain sequencing project: providing services to taxonomists for standard genome sequencing and annotation.</title>
        <authorList>
            <consortium name="The Broad Institute Genomics Platform"/>
            <consortium name="The Broad Institute Genome Sequencing Center for Infectious Disease"/>
            <person name="Wu L."/>
            <person name="Ma J."/>
        </authorList>
    </citation>
    <scope>NUCLEOTIDE SEQUENCE [LARGE SCALE GENOMIC DNA]</scope>
    <source>
        <strain evidence="4">JCM 18715</strain>
    </source>
</reference>
<feature type="compositionally biased region" description="Basic and acidic residues" evidence="1">
    <location>
        <begin position="58"/>
        <end position="70"/>
    </location>
</feature>
<comment type="caution">
    <text evidence="3">The sequence shown here is derived from an EMBL/GenBank/DDBJ whole genome shotgun (WGS) entry which is preliminary data.</text>
</comment>
<feature type="chain" id="PRO_5047044380" evidence="2">
    <location>
        <begin position="27"/>
        <end position="381"/>
    </location>
</feature>
<organism evidence="3 4">
    <name type="scientific">Viridibacterium curvum</name>
    <dbReference type="NCBI Taxonomy" id="1101404"/>
    <lineage>
        <taxon>Bacteria</taxon>
        <taxon>Pseudomonadati</taxon>
        <taxon>Pseudomonadota</taxon>
        <taxon>Betaproteobacteria</taxon>
        <taxon>Rhodocyclales</taxon>
        <taxon>Rhodocyclaceae</taxon>
        <taxon>Viridibacterium</taxon>
    </lineage>
</organism>
<dbReference type="Proteomes" id="UP001500547">
    <property type="component" value="Unassembled WGS sequence"/>
</dbReference>
<feature type="compositionally biased region" description="Low complexity" evidence="1">
    <location>
        <begin position="71"/>
        <end position="96"/>
    </location>
</feature>
<keyword evidence="4" id="KW-1185">Reference proteome</keyword>
<feature type="signal peptide" evidence="2">
    <location>
        <begin position="1"/>
        <end position="26"/>
    </location>
</feature>
<feature type="region of interest" description="Disordered" evidence="1">
    <location>
        <begin position="36"/>
        <end position="100"/>
    </location>
</feature>